<dbReference type="OrthoDB" id="4964680at2"/>
<dbReference type="EMBL" id="LZSF01000043">
    <property type="protein sequence ID" value="OBA90847.1"/>
    <property type="molecule type" value="Genomic_DNA"/>
</dbReference>
<feature type="region of interest" description="Disordered" evidence="1">
    <location>
        <begin position="202"/>
        <end position="226"/>
    </location>
</feature>
<gene>
    <name evidence="2" type="ORF">A5642_11865</name>
</gene>
<feature type="compositionally biased region" description="Pro residues" evidence="1">
    <location>
        <begin position="207"/>
        <end position="219"/>
    </location>
</feature>
<evidence type="ECO:0000313" key="3">
    <source>
        <dbReference type="Proteomes" id="UP000093962"/>
    </source>
</evidence>
<proteinExistence type="predicted"/>
<evidence type="ECO:0000256" key="1">
    <source>
        <dbReference type="SAM" id="MobiDB-lite"/>
    </source>
</evidence>
<organism evidence="2 3">
    <name type="scientific">Mycolicibacterium mucogenicum</name>
    <name type="common">Mycobacterium mucogenicum</name>
    <dbReference type="NCBI Taxonomy" id="56689"/>
    <lineage>
        <taxon>Bacteria</taxon>
        <taxon>Bacillati</taxon>
        <taxon>Actinomycetota</taxon>
        <taxon>Actinomycetes</taxon>
        <taxon>Mycobacteriales</taxon>
        <taxon>Mycobacteriaceae</taxon>
        <taxon>Mycolicibacterium</taxon>
    </lineage>
</organism>
<name>A0A1A0MZP3_MYCMU</name>
<comment type="caution">
    <text evidence="2">The sequence shown here is derived from an EMBL/GenBank/DDBJ whole genome shotgun (WGS) entry which is preliminary data.</text>
</comment>
<reference evidence="2 3" key="1">
    <citation type="submission" date="2016-06" db="EMBL/GenBank/DDBJ databases">
        <authorList>
            <person name="Kjaerup R.B."/>
            <person name="Dalgaard T.S."/>
            <person name="Juul-Madsen H.R."/>
        </authorList>
    </citation>
    <scope>NUCLEOTIDE SEQUENCE [LARGE SCALE GENOMIC DNA]</scope>
    <source>
        <strain evidence="2 3">1199456.5</strain>
    </source>
</reference>
<dbReference type="AlphaFoldDB" id="A0A1A0MZP3"/>
<protein>
    <recommendedName>
        <fullName evidence="4">Transmembrane protein</fullName>
    </recommendedName>
</protein>
<evidence type="ECO:0008006" key="4">
    <source>
        <dbReference type="Google" id="ProtNLM"/>
    </source>
</evidence>
<sequence length="432" mass="45559">MSAVPADGGERLPTRQQIETWPTQHLDDAADRWDAKATTSVAAFEQHHRNVVSPGGTAWTGSGNEAAVNRVTTDLGVVRHHADVKREATKLARTGAEDVRATRKLVIDAITEAEDDGFAVADDLSVTDVRRYDITTIRERNQAAKDHAEFIRFRAAQLVATDKLVGKQLKAKAVELQAIKFQGEGTDAGSDSASSHVQLVDHTFKMDPPPPSPGQPQPPGGWSRDPAMEDAQRIAYGHAWEKHLSDWKGMTQEQLAERVHDMLTGDPRTDPSLHVGAIPGRSSTAIYKDGILVIHDPMTGDGGTVYRPTDGFNEFLKWVGGAGAAAPVISAPPNLPPTVPHPLEHPLPTAVPHAPVTLPPLPADPIGLPPWLANPSPPATPVSPVGPFVLPSTPLAPNLGGGLNPGQVSAPAAAAGGLSLAAILGLLLLSPG</sequence>
<dbReference type="Proteomes" id="UP000093962">
    <property type="component" value="Unassembled WGS sequence"/>
</dbReference>
<dbReference type="RefSeq" id="WP_064857765.1">
    <property type="nucleotide sequence ID" value="NZ_LZSF01000043.1"/>
</dbReference>
<evidence type="ECO:0000313" key="2">
    <source>
        <dbReference type="EMBL" id="OBA90847.1"/>
    </source>
</evidence>
<accession>A0A1A0MZP3</accession>